<evidence type="ECO:0000256" key="2">
    <source>
        <dbReference type="ARBA" id="ARBA00022963"/>
    </source>
</evidence>
<feature type="short sequence motif" description="DGA/G" evidence="4">
    <location>
        <begin position="216"/>
        <end position="218"/>
    </location>
</feature>
<feature type="active site" description="Proton acceptor" evidence="4">
    <location>
        <position position="216"/>
    </location>
</feature>
<evidence type="ECO:0000259" key="5">
    <source>
        <dbReference type="PROSITE" id="PS51635"/>
    </source>
</evidence>
<dbReference type="GO" id="GO:0016042">
    <property type="term" value="P:lipid catabolic process"/>
    <property type="evidence" value="ECO:0007669"/>
    <property type="project" value="UniProtKB-UniRule"/>
</dbReference>
<proteinExistence type="predicted"/>
<organism evidence="6 7">
    <name type="scientific">Cupriavidus basilensis</name>
    <dbReference type="NCBI Taxonomy" id="68895"/>
    <lineage>
        <taxon>Bacteria</taxon>
        <taxon>Pseudomonadati</taxon>
        <taxon>Pseudomonadota</taxon>
        <taxon>Betaproteobacteria</taxon>
        <taxon>Burkholderiales</taxon>
        <taxon>Burkholderiaceae</taxon>
        <taxon>Cupriavidus</taxon>
    </lineage>
</organism>
<name>A0A643G1Y9_9BURK</name>
<gene>
    <name evidence="6" type="ORF">F7R26_005535</name>
</gene>
<dbReference type="AlphaFoldDB" id="A0A643G1Y9"/>
<dbReference type="Proteomes" id="UP000397656">
    <property type="component" value="Chromosome 1"/>
</dbReference>
<accession>A0A643G1Y9</accession>
<sequence length="381" mass="41499">MAQPRKATPSNAAAHGAKFDHTVLVLQGGGALGAYQAGIYAGLADAGIAPDWIAGVSIGAINAALIAGNPPERRVERLGEFWDRISAHTPFMPPAYLEHLRPMMNAFSAASAVTFGVPGFFSPRVPPPFLSPDGSIEALSFYDTRPLRDTLEQLVDFDLISRKDVRLSLGAVNVRSGNSVYFDNTQMRLGPEHVMASGALPPGFPPVEVGGELYWDGGIVSNTPLWYVVDEGYRMNALVLQVDVFSGAGEMPQNLREAQERVKDIQYASKTRFNSTRIREIEELRGALHRVIAKLPAALKSDPDVRQLTAVSTRGAVALLHFINRHNTHSANFKDYEFSRATVTDLWNGGLEDARRAVASPKWQEAMALASGIGIYDMTIR</sequence>
<evidence type="ECO:0000313" key="6">
    <source>
        <dbReference type="EMBL" id="QOT77511.1"/>
    </source>
</evidence>
<feature type="active site" description="Nucleophile" evidence="4">
    <location>
        <position position="57"/>
    </location>
</feature>
<dbReference type="PANTHER" id="PTHR14226:SF57">
    <property type="entry name" value="BLR7027 PROTEIN"/>
    <property type="match status" value="1"/>
</dbReference>
<protein>
    <submittedName>
        <fullName evidence="6">Patatin-like phospholipase family protein</fullName>
    </submittedName>
</protein>
<dbReference type="GO" id="GO:0016787">
    <property type="term" value="F:hydrolase activity"/>
    <property type="evidence" value="ECO:0007669"/>
    <property type="project" value="UniProtKB-UniRule"/>
</dbReference>
<dbReference type="InterPro" id="IPR016035">
    <property type="entry name" value="Acyl_Trfase/lysoPLipase"/>
</dbReference>
<feature type="short sequence motif" description="GXSXG" evidence="4">
    <location>
        <begin position="55"/>
        <end position="59"/>
    </location>
</feature>
<keyword evidence="2 4" id="KW-0442">Lipid degradation</keyword>
<feature type="short sequence motif" description="GXGXXG" evidence="4">
    <location>
        <begin position="28"/>
        <end position="33"/>
    </location>
</feature>
<dbReference type="SUPFAM" id="SSF52151">
    <property type="entry name" value="FabD/lysophospholipase-like"/>
    <property type="match status" value="1"/>
</dbReference>
<reference evidence="6 7" key="1">
    <citation type="submission" date="2020-10" db="EMBL/GenBank/DDBJ databases">
        <title>Complete genome sequence of Cupriavidus basilensis CCUG 49340T.</title>
        <authorList>
            <person name="Salva-Serra F."/>
            <person name="Donoso R.A."/>
            <person name="Cho K.H."/>
            <person name="Yoo J.A."/>
            <person name="Lee K."/>
            <person name="Yoon S.-H."/>
            <person name="Perez-Pantoja D."/>
            <person name="Moore E.R.B."/>
        </authorList>
    </citation>
    <scope>NUCLEOTIDE SEQUENCE [LARGE SCALE GENOMIC DNA]</scope>
    <source>
        <strain evidence="7">CCUG 49340</strain>
    </source>
</reference>
<evidence type="ECO:0000256" key="4">
    <source>
        <dbReference type="PROSITE-ProRule" id="PRU01161"/>
    </source>
</evidence>
<evidence type="ECO:0000256" key="1">
    <source>
        <dbReference type="ARBA" id="ARBA00022801"/>
    </source>
</evidence>
<dbReference type="GeneID" id="98400358"/>
<dbReference type="Pfam" id="PF01734">
    <property type="entry name" value="Patatin"/>
    <property type="match status" value="1"/>
</dbReference>
<dbReference type="InterPro" id="IPR021095">
    <property type="entry name" value="DUF3734"/>
</dbReference>
<dbReference type="Gene3D" id="3.40.1090.10">
    <property type="entry name" value="Cytosolic phospholipase A2 catalytic domain"/>
    <property type="match status" value="2"/>
</dbReference>
<dbReference type="Pfam" id="PF12536">
    <property type="entry name" value="DUF3734"/>
    <property type="match status" value="1"/>
</dbReference>
<dbReference type="CDD" id="cd07209">
    <property type="entry name" value="Pat_hypo_Ecoli_Z1214_like"/>
    <property type="match status" value="1"/>
</dbReference>
<dbReference type="InterPro" id="IPR002641">
    <property type="entry name" value="PNPLA_dom"/>
</dbReference>
<dbReference type="EMBL" id="CP062803">
    <property type="protein sequence ID" value="QOT77511.1"/>
    <property type="molecule type" value="Genomic_DNA"/>
</dbReference>
<dbReference type="InterPro" id="IPR050301">
    <property type="entry name" value="NTE"/>
</dbReference>
<evidence type="ECO:0000256" key="3">
    <source>
        <dbReference type="ARBA" id="ARBA00023098"/>
    </source>
</evidence>
<feature type="domain" description="PNPLA" evidence="5">
    <location>
        <begin position="24"/>
        <end position="229"/>
    </location>
</feature>
<dbReference type="RefSeq" id="WP_150983706.1">
    <property type="nucleotide sequence ID" value="NZ_CP062803.1"/>
</dbReference>
<evidence type="ECO:0000313" key="7">
    <source>
        <dbReference type="Proteomes" id="UP000397656"/>
    </source>
</evidence>
<keyword evidence="3 4" id="KW-0443">Lipid metabolism</keyword>
<dbReference type="PROSITE" id="PS51635">
    <property type="entry name" value="PNPLA"/>
    <property type="match status" value="1"/>
</dbReference>
<dbReference type="PANTHER" id="PTHR14226">
    <property type="entry name" value="NEUROPATHY TARGET ESTERASE/SWISS CHEESE D.MELANOGASTER"/>
    <property type="match status" value="1"/>
</dbReference>
<keyword evidence="1 4" id="KW-0378">Hydrolase</keyword>